<protein>
    <submittedName>
        <fullName evidence="1">Meiosis-specific coiled-coil domain-containing protein MEIOC</fullName>
    </submittedName>
</protein>
<dbReference type="Proteomes" id="UP000805704">
    <property type="component" value="Chromosome 20"/>
</dbReference>
<gene>
    <name evidence="1" type="primary">MEIOC</name>
    <name evidence="1" type="ORF">GBF38_022840</name>
</gene>
<dbReference type="EMBL" id="CM024808">
    <property type="protein sequence ID" value="KAG8006808.1"/>
    <property type="molecule type" value="Genomic_DNA"/>
</dbReference>
<evidence type="ECO:0000313" key="1">
    <source>
        <dbReference type="EMBL" id="KAG8006808.1"/>
    </source>
</evidence>
<accession>A0ACB7EYP8</accession>
<organism evidence="1 2">
    <name type="scientific">Nibea albiflora</name>
    <name type="common">Yellow drum</name>
    <name type="synonym">Corvina albiflora</name>
    <dbReference type="NCBI Taxonomy" id="240163"/>
    <lineage>
        <taxon>Eukaryota</taxon>
        <taxon>Metazoa</taxon>
        <taxon>Chordata</taxon>
        <taxon>Craniata</taxon>
        <taxon>Vertebrata</taxon>
        <taxon>Euteleostomi</taxon>
        <taxon>Actinopterygii</taxon>
        <taxon>Neopterygii</taxon>
        <taxon>Teleostei</taxon>
        <taxon>Neoteleostei</taxon>
        <taxon>Acanthomorphata</taxon>
        <taxon>Eupercaria</taxon>
        <taxon>Sciaenidae</taxon>
        <taxon>Nibea</taxon>
    </lineage>
</organism>
<keyword evidence="2" id="KW-1185">Reference proteome</keyword>
<proteinExistence type="predicted"/>
<comment type="caution">
    <text evidence="1">The sequence shown here is derived from an EMBL/GenBank/DDBJ whole genome shotgun (WGS) entry which is preliminary data.</text>
</comment>
<sequence length="772" mass="86564">MAFEGNQSTFANSFFPTYQPRTAVNVGGGNSGSAVWPFSIPGVSLQEQDTSSYVPWSYNADDDPYGLINCAQSGAKSRKPAEHADCDGETDLQGLVSNILDEADTQDNYYSEGSLSTSNPVWSPKTLRDELLQYFQSEAKMQYSPLNYASREPVSKAHGQSLDKDVQEFCQHSNGLAASQPWLFNLPNGDRDSYAPRPQKLPPGLPVSNTGNACLSQIQQNTMSADKDRGNSQKNFPDLSDVFLPQSEKNSSCFHPFFEDHYIQNSAKTASSEQYMPQDINHLVSSFQSFMAGEHDGFCRGDFANLHRQTGMRHQESMVDQWKSTGPAVSTQSNPAMQTQKQLVGEFGTAQMERNGDAGNQTFKCNAFQDIPVFTPQNFQQPNQPFPGSFNLPNQYQNKMTFHRENSSLPINMSMNQYSKNHIQQGKIQNMSKPQMQKEKKRMHTSGFPAEGFSTRPPTNSNTRGGDKKQVFSQNMYFDHLGGMHSQRFGAENSRISAGNTQQPLPIMYPVNDPRRHSINSSSLNFRAPLPYGGVVPGMDMGEMTSPNESAAFSSCVSDMMTCRGESAHHGMASHMMNQGGPVLQLYYHLDECYEQWRCLEKERKKTEMILTKTLVGKRTATVSNTKLPKMPPNATRVDHLIVNQMREQARVASLLERMESLHNVSLHVNIQTALNRHHMALCIAQARRREEVANMSKHQRQRAHFSEDRDTLLLVIALKDLAATTRKVRCALWCALQMTLPKPVKPDQHVTEATTARDRSPSPIEGYSFRF</sequence>
<reference evidence="1" key="1">
    <citation type="submission" date="2020-04" db="EMBL/GenBank/DDBJ databases">
        <title>A chromosome-scale assembly and high-density genetic map of the yellow drum (Nibea albiflora) genome.</title>
        <authorList>
            <person name="Xu D."/>
            <person name="Zhang W."/>
            <person name="Chen R."/>
            <person name="Tan P."/>
            <person name="Wang L."/>
            <person name="Song H."/>
            <person name="Tian L."/>
            <person name="Zhu Q."/>
            <person name="Wang B."/>
        </authorList>
    </citation>
    <scope>NUCLEOTIDE SEQUENCE</scope>
    <source>
        <strain evidence="1">ZJHYS-2018</strain>
    </source>
</reference>
<name>A0ACB7EYP8_NIBAL</name>
<evidence type="ECO:0000313" key="2">
    <source>
        <dbReference type="Proteomes" id="UP000805704"/>
    </source>
</evidence>